<name>A0A0N0ZWG2_CHRID</name>
<keyword evidence="1" id="KW-0812">Transmembrane</keyword>
<reference evidence="4" key="2">
    <citation type="submission" date="2015-09" db="EMBL/GenBank/DDBJ databases">
        <title>Draft genome sequence of a multidrug-resistant Chryseobacterium indologenes isolate from Malaysia.</title>
        <authorList>
            <person name="Yu C.Y."/>
            <person name="Ang G.Y."/>
            <person name="Chan K.-G."/>
        </authorList>
    </citation>
    <scope>NUCLEOTIDE SEQUENCE [LARGE SCALE GENOMIC DNA]</scope>
    <source>
        <strain evidence="4">CI_885</strain>
    </source>
</reference>
<protein>
    <recommendedName>
        <fullName evidence="2">Tape measure protein N-terminal domain-containing protein</fullName>
    </recommendedName>
</protein>
<feature type="transmembrane region" description="Helical" evidence="1">
    <location>
        <begin position="329"/>
        <end position="348"/>
    </location>
</feature>
<feature type="transmembrane region" description="Helical" evidence="1">
    <location>
        <begin position="280"/>
        <end position="309"/>
    </location>
</feature>
<gene>
    <name evidence="3" type="ORF">AOB46_18775</name>
</gene>
<evidence type="ECO:0000313" key="3">
    <source>
        <dbReference type="EMBL" id="KPE49769.1"/>
    </source>
</evidence>
<comment type="caution">
    <text evidence="3">The sequence shown here is derived from an EMBL/GenBank/DDBJ whole genome shotgun (WGS) entry which is preliminary data.</text>
</comment>
<reference evidence="3 4" key="1">
    <citation type="journal article" date="2015" name="Genom Data">
        <title>Draft genome sequence of a multidrug-resistant Chryseobacterium indologenes isolate from Malaysia.</title>
        <authorList>
            <person name="Yu C.Y."/>
            <person name="Ang G.Y."/>
            <person name="Cheng H.J."/>
            <person name="Cheong Y.M."/>
            <person name="Yin W.F."/>
            <person name="Chan K.G."/>
        </authorList>
    </citation>
    <scope>NUCLEOTIDE SEQUENCE [LARGE SCALE GENOMIC DNA]</scope>
    <source>
        <strain evidence="3 4">CI_885</strain>
    </source>
</reference>
<evidence type="ECO:0000256" key="1">
    <source>
        <dbReference type="SAM" id="Phobius"/>
    </source>
</evidence>
<dbReference type="AlphaFoldDB" id="A0A0N0ZWG2"/>
<evidence type="ECO:0000259" key="2">
    <source>
        <dbReference type="Pfam" id="PF20155"/>
    </source>
</evidence>
<dbReference type="Pfam" id="PF20155">
    <property type="entry name" value="TMP_3"/>
    <property type="match status" value="1"/>
</dbReference>
<dbReference type="EMBL" id="LJOD01000015">
    <property type="protein sequence ID" value="KPE49769.1"/>
    <property type="molecule type" value="Genomic_DNA"/>
</dbReference>
<dbReference type="Proteomes" id="UP000037953">
    <property type="component" value="Unassembled WGS sequence"/>
</dbReference>
<proteinExistence type="predicted"/>
<sequence>MADDLQISIGADPSGLGRDLARAQGMISNFASQVQRIGEAGEALSSLGQKLTVSLTLPIVGLGAAAIKAYGELQALELGIESVAGSASYAAKEMEDLKEIAKLPGLGLKEAAKGSVGLQAIGYSAGNAEKILKEFGNAIATVGKGRVEFERAIYGVQQLANTDFPLGEDLNIIKDALPQVSTLLKAAFGTSRTEDLQKLKISSQQVMEVIIDGLGKLPRVSGGVKNAFENLKDSMQQSLARIGELIDKNFDISGIINKLTDLIDKAISKFEGLSKPVQELVLIFAGLAAATGPVLLGIGGILALLPTLVNGFVAVRTAVVAFNTAMLTNPYLAAGAAILSLVSAFAIYKSSVETAADRTERWNESLDAARANARVEISNLDALYKKTQDHTIALEERNAAVDQIQKEYPYYFANLTDEAIKAGQAAGQYKELRAAILNASLARAAQKELDTRSEAALKRELEVRKKFTALYQIQKTNNSEAIKGFIKDYENALTTSEKLLGGIANPFANSALQSDAEIKEAAKRAAKSLLNSFTSELKAANLENKPLLDMLKRGSQDVENLDVPAANNFLPGLTKVKKETEKQLSEIFPKGSIAELQQRADLLKKAIYTSVNDIVKVRGLDKFGKETDKKGQPFFTGETLSLQDAKNQLEQLLAQISLLEVKPPQVTADFKIFRETFANEIEGLKKSASDIDFDFTGNTNPFEKITNNINSLAVSIGKVQNFNSSISTTLRQMSTDVSSSINTIGDSFLSLPKTIGFGIDSSKIKAQELTKLTERFNSDASNLLNQEVINGVSNAMGALGNTIAAGGNVVEALGMSLLSSVGSILIELGKQAIAAGVGLLAITTALKSLNPYVALAAGAALIALGSVVKGSVSKIGSSMGSGGSSGSVSTSTGANYSGNTYSSNYTSGGSSNNEVIFRISGSDLVGVLNRENQKNNRLNAS</sequence>
<dbReference type="OrthoDB" id="1219342at2"/>
<keyword evidence="1" id="KW-0472">Membrane</keyword>
<dbReference type="PATRIC" id="fig|253.9.peg.1711"/>
<organism evidence="3 4">
    <name type="scientific">Chryseobacterium indologenes</name>
    <name type="common">Flavobacterium indologenes</name>
    <dbReference type="NCBI Taxonomy" id="253"/>
    <lineage>
        <taxon>Bacteria</taxon>
        <taxon>Pseudomonadati</taxon>
        <taxon>Bacteroidota</taxon>
        <taxon>Flavobacteriia</taxon>
        <taxon>Flavobacteriales</taxon>
        <taxon>Weeksellaceae</taxon>
        <taxon>Chryseobacterium group</taxon>
        <taxon>Chryseobacterium</taxon>
    </lineage>
</organism>
<feature type="domain" description="Tape measure protein N-terminal" evidence="2">
    <location>
        <begin position="65"/>
        <end position="243"/>
    </location>
</feature>
<evidence type="ECO:0000313" key="4">
    <source>
        <dbReference type="Proteomes" id="UP000037953"/>
    </source>
</evidence>
<dbReference type="RefSeq" id="WP_062702230.1">
    <property type="nucleotide sequence ID" value="NZ_LJOD01000015.1"/>
</dbReference>
<accession>A0A0N0ZWG2</accession>
<dbReference type="InterPro" id="IPR013491">
    <property type="entry name" value="Tape_meas_N"/>
</dbReference>
<keyword evidence="1" id="KW-1133">Transmembrane helix</keyword>